<feature type="chain" id="PRO_5025647887" evidence="5">
    <location>
        <begin position="17"/>
        <end position="194"/>
    </location>
</feature>
<evidence type="ECO:0000256" key="5">
    <source>
        <dbReference type="SAM" id="SignalP"/>
    </source>
</evidence>
<reference evidence="6" key="2">
    <citation type="submission" date="2025-08" db="UniProtKB">
        <authorList>
            <consortium name="Ensembl"/>
        </authorList>
    </citation>
    <scope>IDENTIFICATION</scope>
</reference>
<dbReference type="AlphaFoldDB" id="A0A672UVC0"/>
<dbReference type="Gene3D" id="2.40.128.20">
    <property type="match status" value="1"/>
</dbReference>
<dbReference type="KEGG" id="shab:115617227"/>
<accession>A0A672UVC0</accession>
<keyword evidence="4" id="KW-0325">Glycoprotein</keyword>
<dbReference type="GO" id="GO:0005615">
    <property type="term" value="C:extracellular space"/>
    <property type="evidence" value="ECO:0007669"/>
    <property type="project" value="TreeGrafter"/>
</dbReference>
<dbReference type="PANTHER" id="PTHR11967">
    <property type="entry name" value="ALPHA-1-ACID GLYCOPROTEIN"/>
    <property type="match status" value="1"/>
</dbReference>
<evidence type="ECO:0000256" key="2">
    <source>
        <dbReference type="ARBA" id="ARBA00022525"/>
    </source>
</evidence>
<evidence type="ECO:0000313" key="6">
    <source>
        <dbReference type="Ensembl" id="ENSSHBP00005019216.1"/>
    </source>
</evidence>
<dbReference type="RefSeq" id="XP_030363335.1">
    <property type="nucleotide sequence ID" value="XM_030507475.1"/>
</dbReference>
<dbReference type="InterPro" id="IPR012674">
    <property type="entry name" value="Calycin"/>
</dbReference>
<comment type="subcellular location">
    <subcellularLocation>
        <location evidence="1">Secreted</location>
    </subcellularLocation>
</comment>
<dbReference type="GeneTree" id="ENSGT00390000012130"/>
<dbReference type="InParanoid" id="A0A672UVC0"/>
<feature type="signal peptide" evidence="5">
    <location>
        <begin position="1"/>
        <end position="16"/>
    </location>
</feature>
<keyword evidence="7" id="KW-1185">Reference proteome</keyword>
<dbReference type="OrthoDB" id="9393849at2759"/>
<dbReference type="Ensembl" id="ENSSHBT00005022947.1">
    <property type="protein sequence ID" value="ENSSHBP00005019216.1"/>
    <property type="gene ID" value="ENSSHBG00005016485.1"/>
</dbReference>
<reference evidence="6" key="3">
    <citation type="submission" date="2025-09" db="UniProtKB">
        <authorList>
            <consortium name="Ensembl"/>
        </authorList>
    </citation>
    <scope>IDENTIFICATION</scope>
</reference>
<dbReference type="GeneID" id="115617227"/>
<reference evidence="6 7" key="1">
    <citation type="submission" date="2019-11" db="EMBL/GenBank/DDBJ databases">
        <title>Strigops habroptila (kakapo) genome, bStrHab1, primary haplotype, v2.</title>
        <authorList>
            <person name="Jarvis E.D."/>
            <person name="Howard J."/>
            <person name="Rhie A."/>
            <person name="Phillippy A."/>
            <person name="Korlach J."/>
            <person name="Digby A."/>
            <person name="Iorns D."/>
            <person name="Eason D."/>
            <person name="Robertson B."/>
            <person name="Raemaekers T."/>
            <person name="Howe K."/>
            <person name="Lewin H."/>
            <person name="Damas J."/>
            <person name="Hastie A."/>
            <person name="Tracey A."/>
            <person name="Chow W."/>
            <person name="Fedrigo O."/>
        </authorList>
    </citation>
    <scope>NUCLEOTIDE SEQUENCE [LARGE SCALE GENOMIC DNA]</scope>
</reference>
<evidence type="ECO:0000313" key="7">
    <source>
        <dbReference type="Proteomes" id="UP000472266"/>
    </source>
</evidence>
<dbReference type="OMA" id="KTFMLAF"/>
<dbReference type="Pfam" id="PF11032">
    <property type="entry name" value="ApoM"/>
    <property type="match status" value="1"/>
</dbReference>
<keyword evidence="2" id="KW-0964">Secreted</keyword>
<organism evidence="6 7">
    <name type="scientific">Strigops habroptila</name>
    <name type="common">Kakapo</name>
    <dbReference type="NCBI Taxonomy" id="2489341"/>
    <lineage>
        <taxon>Eukaryota</taxon>
        <taxon>Metazoa</taxon>
        <taxon>Chordata</taxon>
        <taxon>Craniata</taxon>
        <taxon>Vertebrata</taxon>
        <taxon>Euteleostomi</taxon>
        <taxon>Archelosauria</taxon>
        <taxon>Archosauria</taxon>
        <taxon>Dinosauria</taxon>
        <taxon>Saurischia</taxon>
        <taxon>Theropoda</taxon>
        <taxon>Coelurosauria</taxon>
        <taxon>Aves</taxon>
        <taxon>Neognathae</taxon>
        <taxon>Neoaves</taxon>
        <taxon>Telluraves</taxon>
        <taxon>Australaves</taxon>
        <taxon>Psittaciformes</taxon>
        <taxon>Psittacidae</taxon>
        <taxon>Strigops</taxon>
    </lineage>
</organism>
<name>A0A672UVC0_STRHB</name>
<dbReference type="Proteomes" id="UP000472266">
    <property type="component" value="Chromosome 18"/>
</dbReference>
<evidence type="ECO:0000256" key="1">
    <source>
        <dbReference type="ARBA" id="ARBA00004613"/>
    </source>
</evidence>
<proteinExistence type="predicted"/>
<protein>
    <submittedName>
        <fullName evidence="6">Alpha-1-acid glycoprotein 1-like</fullName>
    </submittedName>
</protein>
<gene>
    <name evidence="6" type="primary">LOC115617227</name>
</gene>
<sequence length="194" mass="21610">MLPILTLLLGLPLSLASPTCAPLIPVTFDNGTIPGLLGHWVYIAGASRYPPHLEEMKALKHAAFSFSPGSHEDEIDVIEIMRLNETCVVRNTSKVLIFQHNSTMAHVDDQVFTTAELIQSDKDLLILKHLNDNFPSLSLSARTHNVSKEQLEEFRSHLHCLGFTEEDIIFTSEKDACPLPEEKKGEGDVEPQLE</sequence>
<keyword evidence="3 5" id="KW-0732">Signal</keyword>
<evidence type="ECO:0000256" key="3">
    <source>
        <dbReference type="ARBA" id="ARBA00022729"/>
    </source>
</evidence>
<dbReference type="PANTHER" id="PTHR11967:SF2">
    <property type="entry name" value="ALPHA-1-ACID GLYCOPROTEIN 1"/>
    <property type="match status" value="1"/>
</dbReference>
<dbReference type="InterPro" id="IPR022734">
    <property type="entry name" value="ApoM"/>
</dbReference>
<dbReference type="SUPFAM" id="SSF50814">
    <property type="entry name" value="Lipocalins"/>
    <property type="match status" value="1"/>
</dbReference>
<evidence type="ECO:0000256" key="4">
    <source>
        <dbReference type="ARBA" id="ARBA00023180"/>
    </source>
</evidence>